<dbReference type="HAMAP" id="MF_03105">
    <property type="entry name" value="Mdm34"/>
    <property type="match status" value="1"/>
</dbReference>
<comment type="similarity">
    <text evidence="10">Belongs to the MDM34 family.</text>
</comment>
<dbReference type="GO" id="GO:0032865">
    <property type="term" value="C:ERMES complex"/>
    <property type="evidence" value="ECO:0007669"/>
    <property type="project" value="UniProtKB-UniRule"/>
</dbReference>
<keyword evidence="7" id="KW-0446">Lipid-binding</keyword>
<sequence>MSCDIKWDFDKKSMESWSKELLNDALNSNTKSNFLTSKIDISDLNFGDIAPELEILEIGDLANDKFRGIFKIKYYGNSSIELKTSIQANLLNIYEKNVKDQTHDFALPKFKLARESFSVPLLIKLSQIEFSGIIIMVFSKTKGLTLVFKNDPLENIKVESSFQNVEIVENFVQKKIETLMRDLFREILPSVLNQLSQKYITSNKINQLYQHQTNKTKPEKKVLLSEINTMDPELSPVNMLRLSTLIKSRQSFSLSIPAIEDVVQRQNLHKFTNQNEIFKKKINIQYLNKFINHPSMNNTVVQISKIQSNFYSNESNNKSTLKKRKIKLFKKEKQPATEEHEEDPTTEKQAVSKEQPTLAKKEEVCETTLQLPSTKSTNKESIESVSQFAKLDRPCSPIIDSIPYQHVTQFYNRPASPMKSSSSASPLHFTNTSLNSPSVQRAHNLMKVGLGNHHSNLWPDAPPPYIS</sequence>
<comment type="subcellular location">
    <subcellularLocation>
        <location evidence="1">Membrane</location>
    </subcellularLocation>
    <subcellularLocation>
        <location evidence="10">Mitochondrion outer membrane</location>
        <topology evidence="10">Multi-pass membrane protein</topology>
    </subcellularLocation>
    <text evidence="10">The ERMES/MDM complex localizes to a few discrete foci (around 10 per single cell), that represent mitochondria-endoplasmic reticulum junctions. These foci are often found next to mtDNA nucleoids.</text>
</comment>
<keyword evidence="14" id="KW-1185">Reference proteome</keyword>
<dbReference type="InterPro" id="IPR027536">
    <property type="entry name" value="MDM34"/>
</dbReference>
<dbReference type="EMBL" id="JAEUBG010002512">
    <property type="protein sequence ID" value="KAH3684412.1"/>
    <property type="molecule type" value="Genomic_DNA"/>
</dbReference>
<feature type="compositionally biased region" description="Basic and acidic residues" evidence="11">
    <location>
        <begin position="331"/>
        <end position="346"/>
    </location>
</feature>
<protein>
    <recommendedName>
        <fullName evidence="10">Mitochondrial distribution and morphology protein 34</fullName>
    </recommendedName>
</protein>
<evidence type="ECO:0000256" key="3">
    <source>
        <dbReference type="ARBA" id="ARBA00022452"/>
    </source>
</evidence>
<evidence type="ECO:0000256" key="9">
    <source>
        <dbReference type="ARBA" id="ARBA00023136"/>
    </source>
</evidence>
<dbReference type="Pfam" id="PF26545">
    <property type="entry name" value="Mdm34_N"/>
    <property type="match status" value="1"/>
</dbReference>
<keyword evidence="8 10" id="KW-0496">Mitochondrion</keyword>
<keyword evidence="2" id="KW-0813">Transport</keyword>
<evidence type="ECO:0000256" key="7">
    <source>
        <dbReference type="ARBA" id="ARBA00023121"/>
    </source>
</evidence>
<evidence type="ECO:0000256" key="11">
    <source>
        <dbReference type="SAM" id="MobiDB-lite"/>
    </source>
</evidence>
<dbReference type="PANTHER" id="PTHR28185">
    <property type="entry name" value="MITOCHONDRIAL DISTRIBUTION AND MORPHOLOGY PROTEIN 34"/>
    <property type="match status" value="1"/>
</dbReference>
<dbReference type="AlphaFoldDB" id="A0A9P8Q5K4"/>
<feature type="compositionally biased region" description="Polar residues" evidence="11">
    <location>
        <begin position="367"/>
        <end position="376"/>
    </location>
</feature>
<dbReference type="GO" id="GO:1990456">
    <property type="term" value="P:mitochondrion-endoplasmic reticulum membrane tethering"/>
    <property type="evidence" value="ECO:0007669"/>
    <property type="project" value="TreeGrafter"/>
</dbReference>
<organism evidence="13 14">
    <name type="scientific">Wickerhamomyces pijperi</name>
    <name type="common">Yeast</name>
    <name type="synonym">Pichia pijperi</name>
    <dbReference type="NCBI Taxonomy" id="599730"/>
    <lineage>
        <taxon>Eukaryota</taxon>
        <taxon>Fungi</taxon>
        <taxon>Dikarya</taxon>
        <taxon>Ascomycota</taxon>
        <taxon>Saccharomycotina</taxon>
        <taxon>Saccharomycetes</taxon>
        <taxon>Phaffomycetales</taxon>
        <taxon>Wickerhamomycetaceae</taxon>
        <taxon>Wickerhamomyces</taxon>
    </lineage>
</organism>
<dbReference type="InterPro" id="IPR058825">
    <property type="entry name" value="MDM34_N"/>
</dbReference>
<keyword evidence="4 10" id="KW-0812">Transmembrane</keyword>
<comment type="function">
    <text evidence="10">Component of the ERMES/MDM complex, which serves as a molecular tether to connect the endoplasmic reticulum (ER) and mitochondria. Components of this complex are involved in the control of mitochondrial shape and protein biogenesis, and function in nonvesicular lipid trafficking between the ER and mitochondria. MDM34 is required for the interaction of the ER-resident membrane protein MMM1 and the outer mitochondrial membrane-resident beta-barrel protein MDM10.</text>
</comment>
<dbReference type="Proteomes" id="UP000774326">
    <property type="component" value="Unassembled WGS sequence"/>
</dbReference>
<keyword evidence="6" id="KW-0445">Lipid transport</keyword>
<evidence type="ECO:0000256" key="10">
    <source>
        <dbReference type="HAMAP-Rule" id="MF_03105"/>
    </source>
</evidence>
<reference evidence="13" key="2">
    <citation type="submission" date="2021-01" db="EMBL/GenBank/DDBJ databases">
        <authorList>
            <person name="Schikora-Tamarit M.A."/>
        </authorList>
    </citation>
    <scope>NUCLEOTIDE SEQUENCE</scope>
    <source>
        <strain evidence="13">CBS2887</strain>
    </source>
</reference>
<name>A0A9P8Q5K4_WICPI</name>
<comment type="subunit">
    <text evidence="10">Component of the ER-mitochondria encounter structure (ERMES) or MDM complex, composed of MMM1, MDM10, MDM12 and MDM34.</text>
</comment>
<evidence type="ECO:0000256" key="8">
    <source>
        <dbReference type="ARBA" id="ARBA00023128"/>
    </source>
</evidence>
<evidence type="ECO:0000256" key="1">
    <source>
        <dbReference type="ARBA" id="ARBA00004370"/>
    </source>
</evidence>
<dbReference type="InterPro" id="IPR031468">
    <property type="entry name" value="SMP_LBD"/>
</dbReference>
<dbReference type="PROSITE" id="PS51847">
    <property type="entry name" value="SMP"/>
    <property type="match status" value="1"/>
</dbReference>
<comment type="domain">
    <text evidence="10">Lacks alpha-helical transmembrane segments, suggesting that it resides in the membrane via beta-sheet conformations similar to those predicted for other outer membrane proteins and porin.</text>
</comment>
<feature type="domain" description="SMP-LTD" evidence="12">
    <location>
        <begin position="1"/>
        <end position="197"/>
    </location>
</feature>
<evidence type="ECO:0000256" key="2">
    <source>
        <dbReference type="ARBA" id="ARBA00022448"/>
    </source>
</evidence>
<keyword evidence="3 10" id="KW-1134">Transmembrane beta strand</keyword>
<proteinExistence type="inferred from homology"/>
<reference evidence="13" key="1">
    <citation type="journal article" date="2021" name="Open Biol.">
        <title>Shared evolutionary footprints suggest mitochondrial oxidative damage underlies multiple complex I losses in fungi.</title>
        <authorList>
            <person name="Schikora-Tamarit M.A."/>
            <person name="Marcet-Houben M."/>
            <person name="Nosek J."/>
            <person name="Gabaldon T."/>
        </authorList>
    </citation>
    <scope>NUCLEOTIDE SEQUENCE</scope>
    <source>
        <strain evidence="13">CBS2887</strain>
    </source>
</reference>
<evidence type="ECO:0000259" key="12">
    <source>
        <dbReference type="PROSITE" id="PS51847"/>
    </source>
</evidence>
<accession>A0A9P8Q5K4</accession>
<evidence type="ECO:0000256" key="6">
    <source>
        <dbReference type="ARBA" id="ARBA00023055"/>
    </source>
</evidence>
<evidence type="ECO:0000256" key="5">
    <source>
        <dbReference type="ARBA" id="ARBA00022787"/>
    </source>
</evidence>
<evidence type="ECO:0000313" key="13">
    <source>
        <dbReference type="EMBL" id="KAH3684412.1"/>
    </source>
</evidence>
<evidence type="ECO:0000313" key="14">
    <source>
        <dbReference type="Proteomes" id="UP000774326"/>
    </source>
</evidence>
<dbReference type="OrthoDB" id="17927at2759"/>
<dbReference type="CDD" id="cd21673">
    <property type="entry name" value="SMP_Mdm34"/>
    <property type="match status" value="1"/>
</dbReference>
<evidence type="ECO:0000256" key="4">
    <source>
        <dbReference type="ARBA" id="ARBA00022692"/>
    </source>
</evidence>
<dbReference type="GO" id="GO:0008289">
    <property type="term" value="F:lipid binding"/>
    <property type="evidence" value="ECO:0007669"/>
    <property type="project" value="UniProtKB-KW"/>
</dbReference>
<gene>
    <name evidence="10" type="primary">MDM34</name>
    <name evidence="13" type="ORF">WICPIJ_004598</name>
</gene>
<keyword evidence="5 10" id="KW-1000">Mitochondrion outer membrane</keyword>
<dbReference type="GO" id="GO:0007005">
    <property type="term" value="P:mitochondrion organization"/>
    <property type="evidence" value="ECO:0007669"/>
    <property type="project" value="InterPro"/>
</dbReference>
<keyword evidence="9 10" id="KW-0472">Membrane</keyword>
<feature type="region of interest" description="Disordered" evidence="11">
    <location>
        <begin position="331"/>
        <end position="378"/>
    </location>
</feature>
<dbReference type="PANTHER" id="PTHR28185:SF1">
    <property type="entry name" value="MITOCHONDRIAL DISTRIBUTION AND MORPHOLOGY PROTEIN 34"/>
    <property type="match status" value="1"/>
</dbReference>
<dbReference type="GO" id="GO:0015914">
    <property type="term" value="P:phospholipid transport"/>
    <property type="evidence" value="ECO:0007669"/>
    <property type="project" value="TreeGrafter"/>
</dbReference>
<comment type="caution">
    <text evidence="13">The sequence shown here is derived from an EMBL/GenBank/DDBJ whole genome shotgun (WGS) entry which is preliminary data.</text>
</comment>